<dbReference type="GO" id="GO:0006935">
    <property type="term" value="P:chemotaxis"/>
    <property type="evidence" value="ECO:0007669"/>
    <property type="project" value="UniProtKB-ARBA"/>
</dbReference>
<evidence type="ECO:0000256" key="6">
    <source>
        <dbReference type="PROSITE-ProRule" id="PRU00284"/>
    </source>
</evidence>
<dbReference type="InterPro" id="IPR035965">
    <property type="entry name" value="PAS-like_dom_sf"/>
</dbReference>
<accession>A0A137S7J2</accession>
<evidence type="ECO:0000256" key="4">
    <source>
        <dbReference type="ARBA" id="ARBA00023136"/>
    </source>
</evidence>
<keyword evidence="2" id="KW-0812">Transmembrane</keyword>
<keyword evidence="12" id="KW-1185">Reference proteome</keyword>
<feature type="domain" description="Methyl-accepting transducer" evidence="7">
    <location>
        <begin position="240"/>
        <end position="436"/>
    </location>
</feature>
<organism evidence="10 12">
    <name type="scientific">Marinobacter excellens LAMA 842</name>
    <dbReference type="NCBI Taxonomy" id="1306954"/>
    <lineage>
        <taxon>Bacteria</taxon>
        <taxon>Pseudomonadati</taxon>
        <taxon>Pseudomonadota</taxon>
        <taxon>Gammaproteobacteria</taxon>
        <taxon>Pseudomonadales</taxon>
        <taxon>Marinobacteraceae</taxon>
        <taxon>Marinobacter</taxon>
    </lineage>
</organism>
<evidence type="ECO:0000259" key="7">
    <source>
        <dbReference type="PROSITE" id="PS50111"/>
    </source>
</evidence>
<dbReference type="Proteomes" id="UP000070282">
    <property type="component" value="Unassembled WGS sequence"/>
</dbReference>
<dbReference type="PROSITE" id="PS50112">
    <property type="entry name" value="PAS"/>
    <property type="match status" value="2"/>
</dbReference>
<dbReference type="SUPFAM" id="SSF58104">
    <property type="entry name" value="Methyl-accepting chemotaxis protein (MCP) signaling domain"/>
    <property type="match status" value="1"/>
</dbReference>
<dbReference type="Pfam" id="PF00015">
    <property type="entry name" value="MCPsignal"/>
    <property type="match status" value="1"/>
</dbReference>
<protein>
    <submittedName>
        <fullName evidence="10">Methyl-accepting chemotaxis protein</fullName>
    </submittedName>
</protein>
<dbReference type="InterPro" id="IPR001610">
    <property type="entry name" value="PAC"/>
</dbReference>
<reference evidence="12" key="1">
    <citation type="submission" date="2015-12" db="EMBL/GenBank/DDBJ databases">
        <authorList>
            <person name="Lima A."/>
            <person name="Farahani Zayas N."/>
            <person name="Castro Da Silva M.A."/>
            <person name="Cabral A."/>
            <person name="Pessatti M.L."/>
        </authorList>
    </citation>
    <scope>NUCLEOTIDE SEQUENCE [LARGE SCALE GENOMIC DNA]</scope>
    <source>
        <strain evidence="12">LAMA 842</strain>
    </source>
</reference>
<dbReference type="NCBIfam" id="TIGR00229">
    <property type="entry name" value="sensory_box"/>
    <property type="match status" value="2"/>
</dbReference>
<dbReference type="InterPro" id="IPR000700">
    <property type="entry name" value="PAS-assoc_C"/>
</dbReference>
<dbReference type="SUPFAM" id="SSF55785">
    <property type="entry name" value="PYP-like sensor domain (PAS domain)"/>
    <property type="match status" value="2"/>
</dbReference>
<keyword evidence="5 6" id="KW-0807">Transducer</keyword>
<dbReference type="SMART" id="SM00086">
    <property type="entry name" value="PAC"/>
    <property type="match status" value="2"/>
</dbReference>
<dbReference type="Pfam" id="PF08447">
    <property type="entry name" value="PAS_3"/>
    <property type="match status" value="1"/>
</dbReference>
<evidence type="ECO:0000256" key="2">
    <source>
        <dbReference type="ARBA" id="ARBA00022692"/>
    </source>
</evidence>
<dbReference type="Gene3D" id="3.30.450.20">
    <property type="entry name" value="PAS domain"/>
    <property type="match status" value="2"/>
</dbReference>
<gene>
    <name evidence="10" type="ORF">J122_2763</name>
    <name evidence="11" type="ORF">J122_2779</name>
</gene>
<sequence length="436" mass="48465">MFNRQLKKELQDQRAELAMLRQLAQQMDRGMLSVRLDSNFCVCAVNQDFADTLGYQSDQLLGRPLSDLVPPYVSKLPCFHNFNKAMAEFAPVSDNYRYLSASGPLVWLNIHWFPVRGADGKLAYVQGYARDVTETVEGGKESEAFIDALIRSTAVIQFNLDGTVITANNQFQRAMGYQLNELVGQHHRKFCTPEEANSPEYDAFWKKLNNGEYVADRFKRIDSRGHEVWLEATYNPVYDAEDNLSKVVKFASVVTDQVAREAEVREGASVAYDVSQQTDISAQKGTTVVQETVETMQKIAAQMQAATESIEALSKQSLQINSIVQTIGGIAAQTNLLALNAAIEAARAGEHGRGFAVVADEVRQLAARTSQATDEIVSVVEKNQVLSDEVMHQMFRTRENAEQGLELANQAGEVILEIKEGAKQVVDAVERFAKEL</sequence>
<evidence type="ECO:0000256" key="3">
    <source>
        <dbReference type="ARBA" id="ARBA00022989"/>
    </source>
</evidence>
<dbReference type="RefSeq" id="WP_061332725.1">
    <property type="nucleotide sequence ID" value="NZ_LOCO01000016.1"/>
</dbReference>
<dbReference type="InterPro" id="IPR013655">
    <property type="entry name" value="PAS_fold_3"/>
</dbReference>
<dbReference type="InterPro" id="IPR004089">
    <property type="entry name" value="MCPsignal_dom"/>
</dbReference>
<keyword evidence="4" id="KW-0472">Membrane</keyword>
<dbReference type="InterPro" id="IPR000014">
    <property type="entry name" value="PAS"/>
</dbReference>
<dbReference type="PATRIC" id="fig|1306954.6.peg.1047"/>
<dbReference type="GO" id="GO:0016020">
    <property type="term" value="C:membrane"/>
    <property type="evidence" value="ECO:0007669"/>
    <property type="project" value="UniProtKB-SubCell"/>
</dbReference>
<dbReference type="PANTHER" id="PTHR32089">
    <property type="entry name" value="METHYL-ACCEPTING CHEMOTAXIS PROTEIN MCPB"/>
    <property type="match status" value="1"/>
</dbReference>
<keyword evidence="3" id="KW-1133">Transmembrane helix</keyword>
<feature type="domain" description="PAS" evidence="8">
    <location>
        <begin position="142"/>
        <end position="195"/>
    </location>
</feature>
<evidence type="ECO:0000256" key="1">
    <source>
        <dbReference type="ARBA" id="ARBA00004370"/>
    </source>
</evidence>
<feature type="domain" description="PAS" evidence="8">
    <location>
        <begin position="16"/>
        <end position="71"/>
    </location>
</feature>
<dbReference type="EMBL" id="LOCO01000016">
    <property type="protein sequence ID" value="KXO08401.1"/>
    <property type="molecule type" value="Genomic_DNA"/>
</dbReference>
<dbReference type="EMBL" id="LOCO01000016">
    <property type="protein sequence ID" value="KXO08415.1"/>
    <property type="molecule type" value="Genomic_DNA"/>
</dbReference>
<dbReference type="SMART" id="SM00091">
    <property type="entry name" value="PAS"/>
    <property type="match status" value="2"/>
</dbReference>
<dbReference type="AlphaFoldDB" id="A0A137S7J2"/>
<dbReference type="PANTHER" id="PTHR32089:SF112">
    <property type="entry name" value="LYSOZYME-LIKE PROTEIN-RELATED"/>
    <property type="match status" value="1"/>
</dbReference>
<dbReference type="GO" id="GO:0007165">
    <property type="term" value="P:signal transduction"/>
    <property type="evidence" value="ECO:0007669"/>
    <property type="project" value="UniProtKB-KW"/>
</dbReference>
<comment type="subcellular location">
    <subcellularLocation>
        <location evidence="1">Membrane</location>
    </subcellularLocation>
</comment>
<dbReference type="Gene3D" id="1.10.287.950">
    <property type="entry name" value="Methyl-accepting chemotaxis protein"/>
    <property type="match status" value="1"/>
</dbReference>
<dbReference type="PROSITE" id="PS50113">
    <property type="entry name" value="PAC"/>
    <property type="match status" value="1"/>
</dbReference>
<evidence type="ECO:0000313" key="11">
    <source>
        <dbReference type="EMBL" id="KXO08415.1"/>
    </source>
</evidence>
<evidence type="ECO:0000259" key="9">
    <source>
        <dbReference type="PROSITE" id="PS50113"/>
    </source>
</evidence>
<evidence type="ECO:0000256" key="5">
    <source>
        <dbReference type="ARBA" id="ARBA00023224"/>
    </source>
</evidence>
<feature type="domain" description="PAC" evidence="9">
    <location>
        <begin position="92"/>
        <end position="144"/>
    </location>
</feature>
<reference evidence="10" key="2">
    <citation type="submission" date="2015-12" db="EMBL/GenBank/DDBJ databases">
        <authorList>
            <person name="Shamseldin A."/>
            <person name="Moawad H."/>
            <person name="Abd El-Rahim W.M."/>
            <person name="Sadowsky M.J."/>
        </authorList>
    </citation>
    <scope>NUCLEOTIDE SEQUENCE [LARGE SCALE GENOMIC DNA]</scope>
    <source>
        <strain evidence="10">LAMA 842</strain>
    </source>
</reference>
<evidence type="ECO:0000313" key="12">
    <source>
        <dbReference type="Proteomes" id="UP000070282"/>
    </source>
</evidence>
<dbReference type="PROSITE" id="PS50111">
    <property type="entry name" value="CHEMOTAXIS_TRANSDUC_2"/>
    <property type="match status" value="1"/>
</dbReference>
<dbReference type="SMART" id="SM00283">
    <property type="entry name" value="MA"/>
    <property type="match status" value="1"/>
</dbReference>
<evidence type="ECO:0000313" key="10">
    <source>
        <dbReference type="EMBL" id="KXO08401.1"/>
    </source>
</evidence>
<evidence type="ECO:0000259" key="8">
    <source>
        <dbReference type="PROSITE" id="PS50112"/>
    </source>
</evidence>
<proteinExistence type="predicted"/>
<dbReference type="CDD" id="cd11386">
    <property type="entry name" value="MCP_signal"/>
    <property type="match status" value="1"/>
</dbReference>
<name>A0A137S7J2_9GAMM</name>
<dbReference type="Pfam" id="PF13426">
    <property type="entry name" value="PAS_9"/>
    <property type="match status" value="1"/>
</dbReference>
<dbReference type="CDD" id="cd00130">
    <property type="entry name" value="PAS"/>
    <property type="match status" value="2"/>
</dbReference>
<comment type="caution">
    <text evidence="10">The sequence shown here is derived from an EMBL/GenBank/DDBJ whole genome shotgun (WGS) entry which is preliminary data.</text>
</comment>